<proteinExistence type="predicted"/>
<feature type="domain" description="Transposase IS204/IS1001/IS1096/IS1165 zinc-finger" evidence="1">
    <location>
        <begin position="11"/>
        <end position="53"/>
    </location>
</feature>
<evidence type="ECO:0000313" key="3">
    <source>
        <dbReference type="Proteomes" id="UP001501475"/>
    </source>
</evidence>
<dbReference type="Proteomes" id="UP001501475">
    <property type="component" value="Unassembled WGS sequence"/>
</dbReference>
<keyword evidence="3" id="KW-1185">Reference proteome</keyword>
<reference evidence="2 3" key="1">
    <citation type="journal article" date="2019" name="Int. J. Syst. Evol. Microbiol.">
        <title>The Global Catalogue of Microorganisms (GCM) 10K type strain sequencing project: providing services to taxonomists for standard genome sequencing and annotation.</title>
        <authorList>
            <consortium name="The Broad Institute Genomics Platform"/>
            <consortium name="The Broad Institute Genome Sequencing Center for Infectious Disease"/>
            <person name="Wu L."/>
            <person name="Ma J."/>
        </authorList>
    </citation>
    <scope>NUCLEOTIDE SEQUENCE [LARGE SCALE GENOMIC DNA]</scope>
    <source>
        <strain evidence="2 3">JCM 15591</strain>
    </source>
</reference>
<dbReference type="InterPro" id="IPR029261">
    <property type="entry name" value="Transposase_Znf"/>
</dbReference>
<comment type="caution">
    <text evidence="2">The sequence shown here is derived from an EMBL/GenBank/DDBJ whole genome shotgun (WGS) entry which is preliminary data.</text>
</comment>
<organism evidence="2 3">
    <name type="scientific">Nostocoides vanveenii</name>
    <dbReference type="NCBI Taxonomy" id="330835"/>
    <lineage>
        <taxon>Bacteria</taxon>
        <taxon>Bacillati</taxon>
        <taxon>Actinomycetota</taxon>
        <taxon>Actinomycetes</taxon>
        <taxon>Micrococcales</taxon>
        <taxon>Intrasporangiaceae</taxon>
        <taxon>Nostocoides</taxon>
    </lineage>
</organism>
<dbReference type="EMBL" id="BAAAPN010000010">
    <property type="protein sequence ID" value="GAA1746302.1"/>
    <property type="molecule type" value="Genomic_DNA"/>
</dbReference>
<accession>A0ABN2K189</accession>
<gene>
    <name evidence="2" type="ORF">GCM10009810_03560</name>
</gene>
<evidence type="ECO:0000313" key="2">
    <source>
        <dbReference type="EMBL" id="GAA1746302.1"/>
    </source>
</evidence>
<sequence>MVTVESPAVLMGCPGCGVIAAGRGRRTVELVDIPAFGRPVRIRWRKRTWRCAEPQCATGSFTEQDERVARPRALLTRRGCWWAIGQLRREHASVAGLARQFGTSWRTVWRSIEPLLKTMAAEESRFEGVSALGVDEHVVRHEALLFRMEVRDRHRLAVAAAG</sequence>
<name>A0ABN2K189_9MICO</name>
<protein>
    <recommendedName>
        <fullName evidence="1">Transposase IS204/IS1001/IS1096/IS1165 zinc-finger domain-containing protein</fullName>
    </recommendedName>
</protein>
<evidence type="ECO:0000259" key="1">
    <source>
        <dbReference type="Pfam" id="PF14690"/>
    </source>
</evidence>
<dbReference type="Pfam" id="PF14690">
    <property type="entry name" value="Zn_ribbon_ISL3"/>
    <property type="match status" value="1"/>
</dbReference>